<keyword evidence="2" id="KW-1133">Transmembrane helix</keyword>
<evidence type="ECO:0000313" key="4">
    <source>
        <dbReference type="EMBL" id="KAL3307986.1"/>
    </source>
</evidence>
<dbReference type="EMBL" id="JBJKFK010006087">
    <property type="protein sequence ID" value="KAL3307986.1"/>
    <property type="molecule type" value="Genomic_DNA"/>
</dbReference>
<accession>A0ABD2PQI0</accession>
<evidence type="ECO:0000256" key="3">
    <source>
        <dbReference type="SAM" id="SignalP"/>
    </source>
</evidence>
<evidence type="ECO:0000313" key="5">
    <source>
        <dbReference type="Proteomes" id="UP001626550"/>
    </source>
</evidence>
<evidence type="ECO:0000256" key="2">
    <source>
        <dbReference type="SAM" id="Phobius"/>
    </source>
</evidence>
<evidence type="ECO:0000256" key="1">
    <source>
        <dbReference type="SAM" id="MobiDB-lite"/>
    </source>
</evidence>
<dbReference type="Proteomes" id="UP001626550">
    <property type="component" value="Unassembled WGS sequence"/>
</dbReference>
<keyword evidence="5" id="KW-1185">Reference proteome</keyword>
<feature type="chain" id="PRO_5044798005" evidence="3">
    <location>
        <begin position="23"/>
        <end position="206"/>
    </location>
</feature>
<organism evidence="4 5">
    <name type="scientific">Cichlidogyrus casuarinus</name>
    <dbReference type="NCBI Taxonomy" id="1844966"/>
    <lineage>
        <taxon>Eukaryota</taxon>
        <taxon>Metazoa</taxon>
        <taxon>Spiralia</taxon>
        <taxon>Lophotrochozoa</taxon>
        <taxon>Platyhelminthes</taxon>
        <taxon>Monogenea</taxon>
        <taxon>Monopisthocotylea</taxon>
        <taxon>Dactylogyridea</taxon>
        <taxon>Ancyrocephalidae</taxon>
        <taxon>Cichlidogyrus</taxon>
    </lineage>
</organism>
<protein>
    <submittedName>
        <fullName evidence="4">Uncharacterized protein</fullName>
    </submittedName>
</protein>
<sequence length="206" mass="23512">MSAQIFLTVSLLLLLSCQLTQSRPEDQNLCERNTEKCQRVKKSFTNMEDYIGCIVQYLNRTSSKSPHKAAVAKLMKLLDGKRCLARGHMIEIGEVNRSPSEKRELSKIIQGNGILGDNRLFRDIQYLEQEVASILPDYSLDNCRWYRDRTAHENRELQLMPDPTTPPPPSASEVKNVSSDCPRATKVSFLLVILIFLFAFLNLSDY</sequence>
<feature type="transmembrane region" description="Helical" evidence="2">
    <location>
        <begin position="187"/>
        <end position="204"/>
    </location>
</feature>
<keyword evidence="2" id="KW-0812">Transmembrane</keyword>
<feature type="signal peptide" evidence="3">
    <location>
        <begin position="1"/>
        <end position="22"/>
    </location>
</feature>
<feature type="region of interest" description="Disordered" evidence="1">
    <location>
        <begin position="154"/>
        <end position="177"/>
    </location>
</feature>
<keyword evidence="2" id="KW-0472">Membrane</keyword>
<proteinExistence type="predicted"/>
<reference evidence="4 5" key="1">
    <citation type="submission" date="2024-11" db="EMBL/GenBank/DDBJ databases">
        <title>Adaptive evolution of stress response genes in parasites aligns with host niche diversity.</title>
        <authorList>
            <person name="Hahn C."/>
            <person name="Resl P."/>
        </authorList>
    </citation>
    <scope>NUCLEOTIDE SEQUENCE [LARGE SCALE GENOMIC DNA]</scope>
    <source>
        <strain evidence="4">EGGRZ-B1_66</strain>
        <tissue evidence="4">Body</tissue>
    </source>
</reference>
<comment type="caution">
    <text evidence="4">The sequence shown here is derived from an EMBL/GenBank/DDBJ whole genome shotgun (WGS) entry which is preliminary data.</text>
</comment>
<name>A0ABD2PQI0_9PLAT</name>
<keyword evidence="3" id="KW-0732">Signal</keyword>
<gene>
    <name evidence="4" type="ORF">Ciccas_013489</name>
</gene>
<dbReference type="AlphaFoldDB" id="A0ABD2PQI0"/>